<dbReference type="Gene3D" id="2.30.29.30">
    <property type="entry name" value="Pleckstrin-homology domain (PH domain)/Phosphotyrosine-binding domain (PTB)"/>
    <property type="match status" value="1"/>
</dbReference>
<evidence type="ECO:0000313" key="2">
    <source>
        <dbReference type="Proteomes" id="UP000230066"/>
    </source>
</evidence>
<gene>
    <name evidence="1" type="ORF">D915_000344</name>
</gene>
<sequence>MGRRSFTSTYSHGSRWWDNAEDREYGFMTISNEIDRALLTTSSRASTYLQEAFQAQDTYEVLISDAHGRRQAVEVNEFTTVAHLCLLFDPCVDLRIKQLYEEVPDMPGFVRAMEDHELATRRCVMWSSTFSISRYRLLENENKYSALAEEKVLSDRSLSLVSLFDDPAFDDAINLVAPKRDSALEWSTEVMNTRSNPAKSIPKYITSGCLWFRTPQHGWRKLFCFLHGSSVFCSLRRGSKAARYMRLIIDLAMVDIFFPLSSDLKLPFKAPTNEVIVCKFGISRLEKNLELARSAYRATEVPRNGTRAPESNTTSTNAIKLQSSEFVLIDDDSGTEGSTRF</sequence>
<dbReference type="EMBL" id="JXXN02000062">
    <property type="protein sequence ID" value="THD28825.1"/>
    <property type="molecule type" value="Genomic_DNA"/>
</dbReference>
<dbReference type="AlphaFoldDB" id="A0A4E0RLJ4"/>
<dbReference type="InterPro" id="IPR011993">
    <property type="entry name" value="PH-like_dom_sf"/>
</dbReference>
<reference evidence="1" key="1">
    <citation type="submission" date="2019-03" db="EMBL/GenBank/DDBJ databases">
        <title>Improved annotation for the trematode Fasciola hepatica.</title>
        <authorList>
            <person name="Choi Y.-J."/>
            <person name="Martin J."/>
            <person name="Mitreva M."/>
        </authorList>
    </citation>
    <scope>NUCLEOTIDE SEQUENCE [LARGE SCALE GENOMIC DNA]</scope>
</reference>
<keyword evidence="2" id="KW-1185">Reference proteome</keyword>
<comment type="caution">
    <text evidence="1">The sequence shown here is derived from an EMBL/GenBank/DDBJ whole genome shotgun (WGS) entry which is preliminary data.</text>
</comment>
<evidence type="ECO:0000313" key="1">
    <source>
        <dbReference type="EMBL" id="THD28825.1"/>
    </source>
</evidence>
<protein>
    <submittedName>
        <fullName evidence="1">Uncharacterized protein</fullName>
    </submittedName>
</protein>
<organism evidence="1 2">
    <name type="scientific">Fasciola hepatica</name>
    <name type="common">Liver fluke</name>
    <dbReference type="NCBI Taxonomy" id="6192"/>
    <lineage>
        <taxon>Eukaryota</taxon>
        <taxon>Metazoa</taxon>
        <taxon>Spiralia</taxon>
        <taxon>Lophotrochozoa</taxon>
        <taxon>Platyhelminthes</taxon>
        <taxon>Trematoda</taxon>
        <taxon>Digenea</taxon>
        <taxon>Plagiorchiida</taxon>
        <taxon>Echinostomata</taxon>
        <taxon>Echinostomatoidea</taxon>
        <taxon>Fasciolidae</taxon>
        <taxon>Fasciola</taxon>
    </lineage>
</organism>
<dbReference type="Proteomes" id="UP000230066">
    <property type="component" value="Unassembled WGS sequence"/>
</dbReference>
<name>A0A4E0RLJ4_FASHE</name>
<accession>A0A4E0RLJ4</accession>
<proteinExistence type="predicted"/>